<dbReference type="InterPro" id="IPR013216">
    <property type="entry name" value="Methyltransf_11"/>
</dbReference>
<evidence type="ECO:0000313" key="3">
    <source>
        <dbReference type="EMBL" id="KAL0978311.1"/>
    </source>
</evidence>
<dbReference type="Pfam" id="PF08241">
    <property type="entry name" value="Methyltransf_11"/>
    <property type="match status" value="1"/>
</dbReference>
<dbReference type="SUPFAM" id="SSF53335">
    <property type="entry name" value="S-adenosyl-L-methionine-dependent methyltransferases"/>
    <property type="match status" value="1"/>
</dbReference>
<dbReference type="InterPro" id="IPR052356">
    <property type="entry name" value="Thiol_S-MT"/>
</dbReference>
<dbReference type="PANTHER" id="PTHR45036:SF1">
    <property type="entry name" value="METHYLTRANSFERASE LIKE 7A"/>
    <property type="match status" value="1"/>
</dbReference>
<evidence type="ECO:0000256" key="1">
    <source>
        <dbReference type="SAM" id="SignalP"/>
    </source>
</evidence>
<organism evidence="3 4">
    <name type="scientific">Umbra pygmaea</name>
    <name type="common">Eastern mudminnow</name>
    <dbReference type="NCBI Taxonomy" id="75934"/>
    <lineage>
        <taxon>Eukaryota</taxon>
        <taxon>Metazoa</taxon>
        <taxon>Chordata</taxon>
        <taxon>Craniata</taxon>
        <taxon>Vertebrata</taxon>
        <taxon>Euteleostomi</taxon>
        <taxon>Actinopterygii</taxon>
        <taxon>Neopterygii</taxon>
        <taxon>Teleostei</taxon>
        <taxon>Protacanthopterygii</taxon>
        <taxon>Esociformes</taxon>
        <taxon>Umbridae</taxon>
        <taxon>Umbra</taxon>
    </lineage>
</organism>
<dbReference type="EMBL" id="JAGEUA010000005">
    <property type="protein sequence ID" value="KAL0978311.1"/>
    <property type="molecule type" value="Genomic_DNA"/>
</dbReference>
<proteinExistence type="predicted"/>
<dbReference type="CDD" id="cd02440">
    <property type="entry name" value="AdoMet_MTases"/>
    <property type="match status" value="1"/>
</dbReference>
<dbReference type="Gene3D" id="3.40.50.150">
    <property type="entry name" value="Vaccinia Virus protein VP39"/>
    <property type="match status" value="1"/>
</dbReference>
<dbReference type="PANTHER" id="PTHR45036">
    <property type="entry name" value="METHYLTRANSFERASE LIKE 7B"/>
    <property type="match status" value="1"/>
</dbReference>
<dbReference type="InterPro" id="IPR029063">
    <property type="entry name" value="SAM-dependent_MTases_sf"/>
</dbReference>
<accession>A0ABD0X747</accession>
<keyword evidence="1" id="KW-0732">Signal</keyword>
<feature type="chain" id="PRO_5044743985" description="Methyltransferase type 11 domain-containing protein" evidence="1">
    <location>
        <begin position="20"/>
        <end position="244"/>
    </location>
</feature>
<comment type="caution">
    <text evidence="3">The sequence shown here is derived from an EMBL/GenBank/DDBJ whole genome shotgun (WGS) entry which is preliminary data.</text>
</comment>
<dbReference type="AlphaFoldDB" id="A0ABD0X747"/>
<reference evidence="3 4" key="1">
    <citation type="submission" date="2024-06" db="EMBL/GenBank/DDBJ databases">
        <authorList>
            <person name="Pan Q."/>
            <person name="Wen M."/>
            <person name="Jouanno E."/>
            <person name="Zahm M."/>
            <person name="Klopp C."/>
            <person name="Cabau C."/>
            <person name="Louis A."/>
            <person name="Berthelot C."/>
            <person name="Parey E."/>
            <person name="Roest Crollius H."/>
            <person name="Montfort J."/>
            <person name="Robinson-Rechavi M."/>
            <person name="Bouchez O."/>
            <person name="Lampietro C."/>
            <person name="Lopez Roques C."/>
            <person name="Donnadieu C."/>
            <person name="Postlethwait J."/>
            <person name="Bobe J."/>
            <person name="Verreycken H."/>
            <person name="Guiguen Y."/>
        </authorList>
    </citation>
    <scope>NUCLEOTIDE SEQUENCE [LARGE SCALE GENOMIC DNA]</scope>
    <source>
        <strain evidence="3">Up_M1</strain>
        <tissue evidence="3">Testis</tissue>
    </source>
</reference>
<sequence length="244" mass="27801">MYNMTFCMRFFILVCKVLTLPLQLLDAIGIYGIYKRFFPFLMYKMSCSYNKQMKDKKKELFSSLLEFKCKGPLRILEIGCGTGANFEFYPGGCSVICTDTNQHFEKYLQKSLAVNDHVTFESFVVASGEDLKVVKENSVDVVVCTLVLCSVNDPAQTLHEAHRILRPGGALFFLEHVVADHSSWIYFFQHVLQPAWHYLGDGCSLVRATWKDLEAAGFTELKLKHIQAPFNSLIKPHIMGYAVK</sequence>
<evidence type="ECO:0000259" key="2">
    <source>
        <dbReference type="Pfam" id="PF08241"/>
    </source>
</evidence>
<keyword evidence="4" id="KW-1185">Reference proteome</keyword>
<feature type="domain" description="Methyltransferase type 11" evidence="2">
    <location>
        <begin position="76"/>
        <end position="173"/>
    </location>
</feature>
<evidence type="ECO:0000313" key="4">
    <source>
        <dbReference type="Proteomes" id="UP001557470"/>
    </source>
</evidence>
<gene>
    <name evidence="3" type="ORF">UPYG_G00168740</name>
</gene>
<feature type="signal peptide" evidence="1">
    <location>
        <begin position="1"/>
        <end position="19"/>
    </location>
</feature>
<dbReference type="Proteomes" id="UP001557470">
    <property type="component" value="Unassembled WGS sequence"/>
</dbReference>
<name>A0ABD0X747_UMBPY</name>
<protein>
    <recommendedName>
        <fullName evidence="2">Methyltransferase type 11 domain-containing protein</fullName>
    </recommendedName>
</protein>